<dbReference type="OrthoDB" id="6196188at2"/>
<dbReference type="PANTHER" id="PTHR38459">
    <property type="entry name" value="PROPHAGE BACTOPRENOL-LINKED GLUCOSE TRANSLOCASE HOMOLOG"/>
    <property type="match status" value="1"/>
</dbReference>
<dbReference type="InterPro" id="IPR051401">
    <property type="entry name" value="GtrA_CellWall_Glycosyl"/>
</dbReference>
<comment type="similarity">
    <text evidence="2">Belongs to the GtrA family.</text>
</comment>
<evidence type="ECO:0000313" key="9">
    <source>
        <dbReference type="Proteomes" id="UP000282971"/>
    </source>
</evidence>
<comment type="caution">
    <text evidence="8">The sequence shown here is derived from an EMBL/GenBank/DDBJ whole genome shotgun (WGS) entry which is preliminary data.</text>
</comment>
<evidence type="ECO:0000256" key="3">
    <source>
        <dbReference type="ARBA" id="ARBA00022692"/>
    </source>
</evidence>
<proteinExistence type="inferred from homology"/>
<organism evidence="8 9">
    <name type="scientific">Sphingomonas crocodyli</name>
    <dbReference type="NCBI Taxonomy" id="1979270"/>
    <lineage>
        <taxon>Bacteria</taxon>
        <taxon>Pseudomonadati</taxon>
        <taxon>Pseudomonadota</taxon>
        <taxon>Alphaproteobacteria</taxon>
        <taxon>Sphingomonadales</taxon>
        <taxon>Sphingomonadaceae</taxon>
        <taxon>Sphingomonas</taxon>
    </lineage>
</organism>
<evidence type="ECO:0000256" key="6">
    <source>
        <dbReference type="SAM" id="Phobius"/>
    </source>
</evidence>
<evidence type="ECO:0000256" key="5">
    <source>
        <dbReference type="ARBA" id="ARBA00023136"/>
    </source>
</evidence>
<dbReference type="GO" id="GO:0005886">
    <property type="term" value="C:plasma membrane"/>
    <property type="evidence" value="ECO:0007669"/>
    <property type="project" value="TreeGrafter"/>
</dbReference>
<dbReference type="EMBL" id="SACN01000002">
    <property type="protein sequence ID" value="RVT91166.1"/>
    <property type="molecule type" value="Genomic_DNA"/>
</dbReference>
<dbReference type="AlphaFoldDB" id="A0A437M0R0"/>
<comment type="subcellular location">
    <subcellularLocation>
        <location evidence="1">Membrane</location>
        <topology evidence="1">Multi-pass membrane protein</topology>
    </subcellularLocation>
</comment>
<dbReference type="GO" id="GO:0000271">
    <property type="term" value="P:polysaccharide biosynthetic process"/>
    <property type="evidence" value="ECO:0007669"/>
    <property type="project" value="InterPro"/>
</dbReference>
<feature type="domain" description="GtrA/DPMS transmembrane" evidence="7">
    <location>
        <begin position="12"/>
        <end position="127"/>
    </location>
</feature>
<dbReference type="PANTHER" id="PTHR38459:SF1">
    <property type="entry name" value="PROPHAGE BACTOPRENOL-LINKED GLUCOSE TRANSLOCASE HOMOLOG"/>
    <property type="match status" value="1"/>
</dbReference>
<evidence type="ECO:0000256" key="1">
    <source>
        <dbReference type="ARBA" id="ARBA00004141"/>
    </source>
</evidence>
<feature type="transmembrane region" description="Helical" evidence="6">
    <location>
        <begin position="25"/>
        <end position="56"/>
    </location>
</feature>
<dbReference type="Proteomes" id="UP000282971">
    <property type="component" value="Unassembled WGS sequence"/>
</dbReference>
<reference evidence="8 9" key="1">
    <citation type="submission" date="2019-01" db="EMBL/GenBank/DDBJ databases">
        <authorList>
            <person name="Chen W.-M."/>
        </authorList>
    </citation>
    <scope>NUCLEOTIDE SEQUENCE [LARGE SCALE GENOMIC DNA]</scope>
    <source>
        <strain evidence="8 9">CCP-7</strain>
    </source>
</reference>
<gene>
    <name evidence="8" type="ORF">EOD43_16755</name>
</gene>
<evidence type="ECO:0000313" key="8">
    <source>
        <dbReference type="EMBL" id="RVT91166.1"/>
    </source>
</evidence>
<keyword evidence="4 6" id="KW-1133">Transmembrane helix</keyword>
<dbReference type="InterPro" id="IPR007267">
    <property type="entry name" value="GtrA_DPMS_TM"/>
</dbReference>
<keyword evidence="9" id="KW-1185">Reference proteome</keyword>
<keyword evidence="3 6" id="KW-0812">Transmembrane</keyword>
<feature type="transmembrane region" description="Helical" evidence="6">
    <location>
        <begin position="104"/>
        <end position="126"/>
    </location>
</feature>
<name>A0A437M0R0_9SPHN</name>
<dbReference type="RefSeq" id="WP_127745181.1">
    <property type="nucleotide sequence ID" value="NZ_SACN01000002.1"/>
</dbReference>
<evidence type="ECO:0000256" key="4">
    <source>
        <dbReference type="ARBA" id="ARBA00022989"/>
    </source>
</evidence>
<evidence type="ECO:0000256" key="2">
    <source>
        <dbReference type="ARBA" id="ARBA00009399"/>
    </source>
</evidence>
<sequence length="131" mass="14399">MIARLGRSQAVRYLTVSVLNNGTDYAIFGLLYGLIGVPIQIANAAGYLVGTTISYLLNKTWTFGQRLDDGRHVRQIAAFVIANILGIGVSTALISLYSLLLNPWIAKVLTTLSLAVYFFIVSKFVVFREAR</sequence>
<feature type="transmembrane region" description="Helical" evidence="6">
    <location>
        <begin position="76"/>
        <end position="98"/>
    </location>
</feature>
<protein>
    <submittedName>
        <fullName evidence="8">GtrA family protein</fullName>
    </submittedName>
</protein>
<evidence type="ECO:0000259" key="7">
    <source>
        <dbReference type="Pfam" id="PF04138"/>
    </source>
</evidence>
<accession>A0A437M0R0</accession>
<dbReference type="Pfam" id="PF04138">
    <property type="entry name" value="GtrA_DPMS_TM"/>
    <property type="match status" value="1"/>
</dbReference>
<keyword evidence="5 6" id="KW-0472">Membrane</keyword>